<evidence type="ECO:0000256" key="1">
    <source>
        <dbReference type="RuleBase" id="RU000363"/>
    </source>
</evidence>
<dbReference type="Proteomes" id="UP000252770">
    <property type="component" value="Unassembled WGS sequence"/>
</dbReference>
<organism evidence="2 3">
    <name type="scientific">Desertihabitans brevis</name>
    <dbReference type="NCBI Taxonomy" id="2268447"/>
    <lineage>
        <taxon>Bacteria</taxon>
        <taxon>Bacillati</taxon>
        <taxon>Actinomycetota</taxon>
        <taxon>Actinomycetes</taxon>
        <taxon>Propionibacteriales</taxon>
        <taxon>Propionibacteriaceae</taxon>
        <taxon>Desertihabitans</taxon>
    </lineage>
</organism>
<protein>
    <submittedName>
        <fullName evidence="2">SDR family NAD(P)-dependent oxidoreductase</fullName>
    </submittedName>
</protein>
<sequence>MDTTTHTAPTPRTVLVTGASSGFGAMTVRALADAGHTVHAGMRDLAGRNQRAAADATAYAARHGVALHPVEMDVVDQASVDAAVATVLQRSGRLDVVVHNAGHMVLGPTEAFTPEQLAEVYEVNVLSTQRVNRAVLPHLRAQRDGLVVWIGSSSTRGGTPPYLAPYFAAKAGMDSLAVSYAAELARFGVDTSIVVPGSFTVGTHHFANAGHATDETVAAAYETEYAGLMGQVAARLAELAPDDQDPQEVARAVVALVGAEKGRRPFRVHVDPADDGAAVVNAVGDRVRAEFYRRVGLEDLLTAR</sequence>
<dbReference type="PRINTS" id="PR00080">
    <property type="entry name" value="SDRFAMILY"/>
</dbReference>
<dbReference type="SUPFAM" id="SSF51735">
    <property type="entry name" value="NAD(P)-binding Rossmann-fold domains"/>
    <property type="match status" value="1"/>
</dbReference>
<keyword evidence="3" id="KW-1185">Reference proteome</keyword>
<comment type="similarity">
    <text evidence="1">Belongs to the short-chain dehydrogenases/reductases (SDR) family.</text>
</comment>
<comment type="caution">
    <text evidence="2">The sequence shown here is derived from an EMBL/GenBank/DDBJ whole genome shotgun (WGS) entry which is preliminary data.</text>
</comment>
<dbReference type="RefSeq" id="WP_114126179.1">
    <property type="nucleotide sequence ID" value="NZ_QOUI01000004.1"/>
</dbReference>
<dbReference type="PANTHER" id="PTHR43976:SF9">
    <property type="entry name" value="OXIDOREDUCTASE"/>
    <property type="match status" value="1"/>
</dbReference>
<reference evidence="2 3" key="1">
    <citation type="submission" date="2018-07" db="EMBL/GenBank/DDBJ databases">
        <title>Desertimonas flava gen. nov. sp. nov.</title>
        <authorList>
            <person name="Liu S."/>
        </authorList>
    </citation>
    <scope>NUCLEOTIDE SEQUENCE [LARGE SCALE GENOMIC DNA]</scope>
    <source>
        <strain evidence="2 3">16Sb5-5</strain>
    </source>
</reference>
<dbReference type="PRINTS" id="PR00081">
    <property type="entry name" value="GDHRDH"/>
</dbReference>
<evidence type="ECO:0000313" key="2">
    <source>
        <dbReference type="EMBL" id="RCK69993.1"/>
    </source>
</evidence>
<dbReference type="Pfam" id="PF00106">
    <property type="entry name" value="adh_short"/>
    <property type="match status" value="1"/>
</dbReference>
<gene>
    <name evidence="2" type="ORF">DT076_08265</name>
</gene>
<dbReference type="Gene3D" id="3.40.50.720">
    <property type="entry name" value="NAD(P)-binding Rossmann-like Domain"/>
    <property type="match status" value="1"/>
</dbReference>
<proteinExistence type="inferred from homology"/>
<dbReference type="EMBL" id="QOUI01000004">
    <property type="protein sequence ID" value="RCK69993.1"/>
    <property type="molecule type" value="Genomic_DNA"/>
</dbReference>
<dbReference type="InterPro" id="IPR002347">
    <property type="entry name" value="SDR_fam"/>
</dbReference>
<dbReference type="InterPro" id="IPR051911">
    <property type="entry name" value="SDR_oxidoreductase"/>
</dbReference>
<accession>A0A367YVT9</accession>
<dbReference type="PANTHER" id="PTHR43976">
    <property type="entry name" value="SHORT CHAIN DEHYDROGENASE"/>
    <property type="match status" value="1"/>
</dbReference>
<dbReference type="InterPro" id="IPR036291">
    <property type="entry name" value="NAD(P)-bd_dom_sf"/>
</dbReference>
<evidence type="ECO:0000313" key="3">
    <source>
        <dbReference type="Proteomes" id="UP000252770"/>
    </source>
</evidence>
<dbReference type="CDD" id="cd05374">
    <property type="entry name" value="17beta-HSD-like_SDR_c"/>
    <property type="match status" value="1"/>
</dbReference>
<name>A0A367YVT9_9ACTN</name>
<dbReference type="AlphaFoldDB" id="A0A367YVT9"/>